<keyword evidence="5 6" id="KW-0482">Metalloprotease</keyword>
<dbReference type="GO" id="GO:0004181">
    <property type="term" value="F:metallocarboxypeptidase activity"/>
    <property type="evidence" value="ECO:0007669"/>
    <property type="project" value="InterPro"/>
</dbReference>
<comment type="caution">
    <text evidence="9">The sequence shown here is derived from an EMBL/GenBank/DDBJ whole genome shotgun (WGS) entry which is preliminary data.</text>
</comment>
<dbReference type="InterPro" id="IPR011977">
    <property type="entry name" value="Pept_M3B_clade3"/>
</dbReference>
<dbReference type="CDD" id="cd09607">
    <property type="entry name" value="M3B_PepF"/>
    <property type="match status" value="1"/>
</dbReference>
<dbReference type="GO" id="GO:0004222">
    <property type="term" value="F:metalloendopeptidase activity"/>
    <property type="evidence" value="ECO:0007669"/>
    <property type="project" value="InterPro"/>
</dbReference>
<dbReference type="InterPro" id="IPR001333">
    <property type="entry name" value="Peptidase_M32_Taq"/>
</dbReference>
<keyword evidence="2 6" id="KW-0479">Metal-binding</keyword>
<dbReference type="PANTHER" id="PTHR34217:SF1">
    <property type="entry name" value="CARBOXYPEPTIDASE 1"/>
    <property type="match status" value="1"/>
</dbReference>
<evidence type="ECO:0000256" key="1">
    <source>
        <dbReference type="ARBA" id="ARBA00022670"/>
    </source>
</evidence>
<dbReference type="OrthoDB" id="9769691at2"/>
<dbReference type="Proteomes" id="UP000322524">
    <property type="component" value="Unassembled WGS sequence"/>
</dbReference>
<comment type="similarity">
    <text evidence="6">Belongs to the peptidase M3 family.</text>
</comment>
<accession>A0A5D4T8Q2</accession>
<feature type="domain" description="Peptidase M3A/M3B catalytic" evidence="7">
    <location>
        <begin position="217"/>
        <end position="596"/>
    </location>
</feature>
<keyword evidence="4 6" id="KW-0862">Zinc</keyword>
<dbReference type="InterPro" id="IPR042088">
    <property type="entry name" value="OligoPept_F_C"/>
</dbReference>
<gene>
    <name evidence="9" type="ORF">FZC76_00885</name>
</gene>
<comment type="cofactor">
    <cofactor evidence="6">
        <name>Zn(2+)</name>
        <dbReference type="ChEBI" id="CHEBI:29105"/>
    </cofactor>
    <text evidence="6">Binds 1 zinc ion.</text>
</comment>
<dbReference type="EMBL" id="VTEV01000001">
    <property type="protein sequence ID" value="TYS70484.1"/>
    <property type="molecule type" value="Genomic_DNA"/>
</dbReference>
<evidence type="ECO:0000256" key="4">
    <source>
        <dbReference type="ARBA" id="ARBA00022833"/>
    </source>
</evidence>
<sequence length="612" mass="71115">MYVRFVLNHLGGDQVRVTEYSQVWNLDNLFSDKRTSFQFDEYINYIETKVYDLENKLSHLNTPKEVNESFKVAELIDSIGEIRTNLSQSNSYITCLLAQNTKDQNAPMLRGKTTSINARFEAALKKLQKILVKTEHPLWEDMLDTKVLSSYKFILTEWRKKAALHLTDDEESLISDLMVDGYHAWGQFYHSVIGSLKVSVQMDGERKELSVGQAINLRSHPDEAVRKESHYALEKIWKDNEEQFAKMLNHIAGFRLQLYQKRRLENILEEPLMVNRLQEGTLNAMWTAVSKNKQPFTKYLYQKAKMNGDTKMKSYNFWAPLRKSNSKINYEDAVHFILEQFSQFGTELESFSRQAFNKGWIEAENRPNKSVAAFCASFPMSGESRVFMTYGNRITNVLTLAHELGHAFHNHAMKPIEGINRQYPMCIAETASTFAEMIILDAALAKAESTEEKLFLLDEKLKRSVMNFMNIHSRFLFEKRFYEERKSGIVSSSRLNELMQEAIDEGYDGSFDNASIRSWVWTPHYYITKSPFYNYPYTFGYIFSLCIYAKAKDKGKAFEKYYIDLLQDSGRMSPEDLAMKHLGEDITSETFWEKGIELCVKDVEEFITLTSS</sequence>
<keyword evidence="1 6" id="KW-0645">Protease</keyword>
<evidence type="ECO:0000313" key="9">
    <source>
        <dbReference type="EMBL" id="TYS70484.1"/>
    </source>
</evidence>
<dbReference type="Gene3D" id="1.20.140.70">
    <property type="entry name" value="Oligopeptidase f, N-terminal domain"/>
    <property type="match status" value="1"/>
</dbReference>
<proteinExistence type="inferred from homology"/>
<protein>
    <submittedName>
        <fullName evidence="9">M3 family oligoendopeptidase</fullName>
    </submittedName>
</protein>
<evidence type="ECO:0000259" key="8">
    <source>
        <dbReference type="Pfam" id="PF08439"/>
    </source>
</evidence>
<dbReference type="Gene3D" id="1.10.1370.20">
    <property type="entry name" value="Oligoendopeptidase f, C-terminal domain"/>
    <property type="match status" value="1"/>
</dbReference>
<reference evidence="9 10" key="1">
    <citation type="submission" date="2019-08" db="EMBL/GenBank/DDBJ databases">
        <title>Bacillus genomes from the desert of Cuatro Cienegas, Coahuila.</title>
        <authorList>
            <person name="Olmedo-Alvarez G."/>
        </authorList>
    </citation>
    <scope>NUCLEOTIDE SEQUENCE [LARGE SCALE GENOMIC DNA]</scope>
    <source>
        <strain evidence="9 10">CH28_1T</strain>
    </source>
</reference>
<feature type="domain" description="Oligopeptidase F N-terminal" evidence="8">
    <location>
        <begin position="139"/>
        <end position="197"/>
    </location>
</feature>
<evidence type="ECO:0000256" key="5">
    <source>
        <dbReference type="ARBA" id="ARBA00023049"/>
    </source>
</evidence>
<dbReference type="SUPFAM" id="SSF55486">
    <property type="entry name" value="Metalloproteases ('zincins'), catalytic domain"/>
    <property type="match status" value="1"/>
</dbReference>
<dbReference type="InterPro" id="IPR034006">
    <property type="entry name" value="M3B_PepF_2"/>
</dbReference>
<dbReference type="GO" id="GO:0046872">
    <property type="term" value="F:metal ion binding"/>
    <property type="evidence" value="ECO:0007669"/>
    <property type="project" value="UniProtKB-UniRule"/>
</dbReference>
<dbReference type="AlphaFoldDB" id="A0A5D4T8Q2"/>
<evidence type="ECO:0000259" key="7">
    <source>
        <dbReference type="Pfam" id="PF01432"/>
    </source>
</evidence>
<keyword evidence="3 6" id="KW-0378">Hydrolase</keyword>
<evidence type="ECO:0000256" key="3">
    <source>
        <dbReference type="ARBA" id="ARBA00022801"/>
    </source>
</evidence>
<dbReference type="NCBIfam" id="TIGR02290">
    <property type="entry name" value="M3_fam_3"/>
    <property type="match status" value="1"/>
</dbReference>
<dbReference type="PANTHER" id="PTHR34217">
    <property type="entry name" value="METAL-DEPENDENT CARBOXYPEPTIDASE"/>
    <property type="match status" value="1"/>
</dbReference>
<evidence type="ECO:0000256" key="2">
    <source>
        <dbReference type="ARBA" id="ARBA00022723"/>
    </source>
</evidence>
<evidence type="ECO:0000256" key="6">
    <source>
        <dbReference type="RuleBase" id="RU003435"/>
    </source>
</evidence>
<dbReference type="Pfam" id="PF01432">
    <property type="entry name" value="Peptidase_M3"/>
    <property type="match status" value="1"/>
</dbReference>
<name>A0A5D4T8Q2_9BACI</name>
<organism evidence="9 10">
    <name type="scientific">Sutcliffiella horikoshii</name>
    <dbReference type="NCBI Taxonomy" id="79883"/>
    <lineage>
        <taxon>Bacteria</taxon>
        <taxon>Bacillati</taxon>
        <taxon>Bacillota</taxon>
        <taxon>Bacilli</taxon>
        <taxon>Bacillales</taxon>
        <taxon>Bacillaceae</taxon>
        <taxon>Sutcliffiella</taxon>
    </lineage>
</organism>
<evidence type="ECO:0000313" key="10">
    <source>
        <dbReference type="Proteomes" id="UP000322524"/>
    </source>
</evidence>
<dbReference type="Pfam" id="PF08439">
    <property type="entry name" value="Peptidase_M3_N"/>
    <property type="match status" value="1"/>
</dbReference>
<dbReference type="GO" id="GO:0006508">
    <property type="term" value="P:proteolysis"/>
    <property type="evidence" value="ECO:0007669"/>
    <property type="project" value="UniProtKB-KW"/>
</dbReference>
<dbReference type="InterPro" id="IPR013647">
    <property type="entry name" value="OligopepF_N_dom"/>
</dbReference>
<dbReference type="InterPro" id="IPR001567">
    <property type="entry name" value="Pept_M3A_M3B_dom"/>
</dbReference>